<dbReference type="Pfam" id="PF00480">
    <property type="entry name" value="ROK"/>
    <property type="match status" value="1"/>
</dbReference>
<evidence type="ECO:0000256" key="10">
    <source>
        <dbReference type="ARBA" id="ARBA00023277"/>
    </source>
</evidence>
<organism evidence="13 14">
    <name type="scientific">Listeria aquatica</name>
    <dbReference type="NCBI Taxonomy" id="1494960"/>
    <lineage>
        <taxon>Bacteria</taxon>
        <taxon>Bacillati</taxon>
        <taxon>Bacillota</taxon>
        <taxon>Bacilli</taxon>
        <taxon>Bacillales</taxon>
        <taxon>Listeriaceae</taxon>
        <taxon>Listeria</taxon>
    </lineage>
</organism>
<keyword evidence="10" id="KW-0119">Carbohydrate metabolism</keyword>
<reference evidence="13 14" key="1">
    <citation type="submission" date="2020-03" db="EMBL/GenBank/DDBJ databases">
        <title>Soil Listeria distribution.</title>
        <authorList>
            <person name="Liao J."/>
            <person name="Wiedmann M."/>
        </authorList>
    </citation>
    <scope>NUCLEOTIDE SEQUENCE [LARGE SCALE GENOMIC DNA]</scope>
    <source>
        <strain evidence="13 14">FSL L7-1507</strain>
    </source>
</reference>
<dbReference type="InterPro" id="IPR049874">
    <property type="entry name" value="ROK_cs"/>
</dbReference>
<comment type="catalytic activity">
    <reaction evidence="12">
        <text>D-fructose + ATP = D-fructose 6-phosphate + ADP + H(+)</text>
        <dbReference type="Rhea" id="RHEA:16125"/>
        <dbReference type="ChEBI" id="CHEBI:15378"/>
        <dbReference type="ChEBI" id="CHEBI:30616"/>
        <dbReference type="ChEBI" id="CHEBI:37721"/>
        <dbReference type="ChEBI" id="CHEBI:61527"/>
        <dbReference type="ChEBI" id="CHEBI:456216"/>
        <dbReference type="EC" id="2.7.1.4"/>
    </reaction>
</comment>
<keyword evidence="3" id="KW-0808">Transferase</keyword>
<dbReference type="RefSeq" id="WP_185373947.1">
    <property type="nucleotide sequence ID" value="NZ_JAARRM010000003.1"/>
</dbReference>
<dbReference type="FunFam" id="3.30.420.40:FF:000153">
    <property type="entry name" value="Putative fructokinase"/>
    <property type="match status" value="1"/>
</dbReference>
<evidence type="ECO:0000256" key="11">
    <source>
        <dbReference type="ARBA" id="ARBA00038887"/>
    </source>
</evidence>
<evidence type="ECO:0000256" key="6">
    <source>
        <dbReference type="ARBA" id="ARBA00022777"/>
    </source>
</evidence>
<protein>
    <recommendedName>
        <fullName evidence="11">fructokinase</fullName>
        <ecNumber evidence="11">2.7.1.4</ecNumber>
    </recommendedName>
</protein>
<dbReference type="PANTHER" id="PTHR42742:SF3">
    <property type="entry name" value="FRUCTOKINASE"/>
    <property type="match status" value="1"/>
</dbReference>
<comment type="cofactor">
    <cofactor evidence="1">
        <name>Mg(2+)</name>
        <dbReference type="ChEBI" id="CHEBI:18420"/>
    </cofactor>
</comment>
<dbReference type="EMBL" id="JAARRM010000003">
    <property type="protein sequence ID" value="MBC1521791.1"/>
    <property type="molecule type" value="Genomic_DNA"/>
</dbReference>
<keyword evidence="9" id="KW-0460">Magnesium</keyword>
<dbReference type="Proteomes" id="UP000559885">
    <property type="component" value="Unassembled WGS sequence"/>
</dbReference>
<proteinExistence type="inferred from homology"/>
<evidence type="ECO:0000256" key="8">
    <source>
        <dbReference type="ARBA" id="ARBA00022840"/>
    </source>
</evidence>
<dbReference type="EC" id="2.7.1.4" evidence="11"/>
<evidence type="ECO:0000256" key="9">
    <source>
        <dbReference type="ARBA" id="ARBA00022842"/>
    </source>
</evidence>
<dbReference type="FunFam" id="3.30.420.40:FF:000136">
    <property type="entry name" value="Putative fructokinase"/>
    <property type="match status" value="1"/>
</dbReference>
<dbReference type="CDD" id="cd24067">
    <property type="entry name" value="ASKHA_NBD_ROK_BsFRK-like"/>
    <property type="match status" value="1"/>
</dbReference>
<evidence type="ECO:0000313" key="13">
    <source>
        <dbReference type="EMBL" id="MBC1521791.1"/>
    </source>
</evidence>
<sequence length="294" mass="31660">MLGAIEAGGTKIVCAVASKNSITQIVERISIPTGTPQETLPKIIAFFKNYEVEAIGIGSFGPIDVDPNSPTYGFITNTPKLAWKNFDFLGTMKQTFDVPYFWTTDVNAAAFGELKYGAATGNENCIYITVGTGIGGGVVLNGKVIEGKGHPEIGHIYINQLASDPFDGHCPYHKNCLEGLAAGPAIEARAGKPAQNIAADDPAWELEAHYLAEACVNYTLSFSPEKIIFGGGVMKQAHLFPLIRDKFTELLNNYLPIKQVDQYIVPCALQDNAGIVGCLALAEEALKSMDRRTD</sequence>
<dbReference type="PANTHER" id="PTHR42742">
    <property type="entry name" value="TRANSCRIPTIONAL REPRESSOR MPRA"/>
    <property type="match status" value="1"/>
</dbReference>
<dbReference type="InterPro" id="IPR000600">
    <property type="entry name" value="ROK"/>
</dbReference>
<accession>A0A841ZT85</accession>
<dbReference type="InterPro" id="IPR043129">
    <property type="entry name" value="ATPase_NBD"/>
</dbReference>
<comment type="similarity">
    <text evidence="2">Belongs to the ROK (NagC/XylR) family.</text>
</comment>
<dbReference type="InterPro" id="IPR051804">
    <property type="entry name" value="Carb_Metab_Reg_Kinase/Isom"/>
</dbReference>
<evidence type="ECO:0000256" key="1">
    <source>
        <dbReference type="ARBA" id="ARBA00001946"/>
    </source>
</evidence>
<dbReference type="GO" id="GO:0046872">
    <property type="term" value="F:metal ion binding"/>
    <property type="evidence" value="ECO:0007669"/>
    <property type="project" value="UniProtKB-KW"/>
</dbReference>
<dbReference type="AlphaFoldDB" id="A0A841ZT85"/>
<dbReference type="GO" id="GO:0005524">
    <property type="term" value="F:ATP binding"/>
    <property type="evidence" value="ECO:0007669"/>
    <property type="project" value="UniProtKB-KW"/>
</dbReference>
<evidence type="ECO:0000256" key="7">
    <source>
        <dbReference type="ARBA" id="ARBA00022833"/>
    </source>
</evidence>
<evidence type="ECO:0000313" key="14">
    <source>
        <dbReference type="Proteomes" id="UP000559885"/>
    </source>
</evidence>
<dbReference type="Gene3D" id="3.30.420.40">
    <property type="match status" value="2"/>
</dbReference>
<keyword evidence="5" id="KW-0547">Nucleotide-binding</keyword>
<keyword evidence="6" id="KW-0418">Kinase</keyword>
<evidence type="ECO:0000256" key="4">
    <source>
        <dbReference type="ARBA" id="ARBA00022723"/>
    </source>
</evidence>
<keyword evidence="7" id="KW-0862">Zinc</keyword>
<dbReference type="SUPFAM" id="SSF53067">
    <property type="entry name" value="Actin-like ATPase domain"/>
    <property type="match status" value="1"/>
</dbReference>
<evidence type="ECO:0000256" key="3">
    <source>
        <dbReference type="ARBA" id="ARBA00022679"/>
    </source>
</evidence>
<evidence type="ECO:0000256" key="12">
    <source>
        <dbReference type="ARBA" id="ARBA00048451"/>
    </source>
</evidence>
<evidence type="ECO:0000256" key="5">
    <source>
        <dbReference type="ARBA" id="ARBA00022741"/>
    </source>
</evidence>
<comment type="caution">
    <text evidence="13">The sequence shown here is derived from an EMBL/GenBank/DDBJ whole genome shotgun (WGS) entry which is preliminary data.</text>
</comment>
<dbReference type="PROSITE" id="PS01125">
    <property type="entry name" value="ROK"/>
    <property type="match status" value="1"/>
</dbReference>
<name>A0A841ZT85_9LIST</name>
<gene>
    <name evidence="13" type="ORF">HB912_09035</name>
</gene>
<keyword evidence="8" id="KW-0067">ATP-binding</keyword>
<dbReference type="GO" id="GO:0008865">
    <property type="term" value="F:fructokinase activity"/>
    <property type="evidence" value="ECO:0007669"/>
    <property type="project" value="UniProtKB-EC"/>
</dbReference>
<keyword evidence="4" id="KW-0479">Metal-binding</keyword>
<evidence type="ECO:0000256" key="2">
    <source>
        <dbReference type="ARBA" id="ARBA00006479"/>
    </source>
</evidence>